<protein>
    <submittedName>
        <fullName evidence="1">Uncharacterized protein</fullName>
    </submittedName>
</protein>
<organism evidence="1 2">
    <name type="scientific">Actinoplanes regularis</name>
    <dbReference type="NCBI Taxonomy" id="52697"/>
    <lineage>
        <taxon>Bacteria</taxon>
        <taxon>Bacillati</taxon>
        <taxon>Actinomycetota</taxon>
        <taxon>Actinomycetes</taxon>
        <taxon>Micromonosporales</taxon>
        <taxon>Micromonosporaceae</taxon>
        <taxon>Actinoplanes</taxon>
    </lineage>
</organism>
<sequence>MFTFTSLRVDHAFVTRADAGTATLGPGVTLAVTVTPGRRYDAPIPVLRAGRLRGRFAEVVVTTPGFRADPVTYGDTIAVRLRTV</sequence>
<dbReference type="EMBL" id="FZNR01000006">
    <property type="protein sequence ID" value="SNR84594.1"/>
    <property type="molecule type" value="Genomic_DNA"/>
</dbReference>
<keyword evidence="2" id="KW-1185">Reference proteome</keyword>
<evidence type="ECO:0000313" key="1">
    <source>
        <dbReference type="EMBL" id="SNR84594.1"/>
    </source>
</evidence>
<dbReference type="AlphaFoldDB" id="A0A238ZPF5"/>
<evidence type="ECO:0000313" key="2">
    <source>
        <dbReference type="Proteomes" id="UP000198415"/>
    </source>
</evidence>
<name>A0A238ZPF5_9ACTN</name>
<proteinExistence type="predicted"/>
<gene>
    <name evidence="1" type="ORF">SAMN06264365_106156</name>
</gene>
<accession>A0A238ZPF5</accession>
<dbReference type="Proteomes" id="UP000198415">
    <property type="component" value="Unassembled WGS sequence"/>
</dbReference>
<reference evidence="1 2" key="1">
    <citation type="submission" date="2017-06" db="EMBL/GenBank/DDBJ databases">
        <authorList>
            <person name="Kim H.J."/>
            <person name="Triplett B.A."/>
        </authorList>
    </citation>
    <scope>NUCLEOTIDE SEQUENCE [LARGE SCALE GENOMIC DNA]</scope>
    <source>
        <strain evidence="1 2">DSM 43151</strain>
    </source>
</reference>